<evidence type="ECO:0000313" key="8">
    <source>
        <dbReference type="EMBL" id="KAK5051382.1"/>
    </source>
</evidence>
<feature type="domain" description="Major facilitator superfamily (MFS) profile" evidence="7">
    <location>
        <begin position="47"/>
        <end position="498"/>
    </location>
</feature>
<accession>A0AAV9N7W4</accession>
<dbReference type="Gene3D" id="1.20.1250.20">
    <property type="entry name" value="MFS general substrate transporter like domains"/>
    <property type="match status" value="1"/>
</dbReference>
<dbReference type="PANTHER" id="PTHR23501:SF109">
    <property type="entry name" value="MAJOR FACILITATOR SUPERFAMILY (MFS) PROFILE DOMAIN-CONTAINING PROTEIN-RELATED"/>
    <property type="match status" value="1"/>
</dbReference>
<evidence type="ECO:0000259" key="7">
    <source>
        <dbReference type="PROSITE" id="PS50850"/>
    </source>
</evidence>
<keyword evidence="5 6" id="KW-0472">Membrane</keyword>
<proteinExistence type="predicted"/>
<evidence type="ECO:0000256" key="3">
    <source>
        <dbReference type="ARBA" id="ARBA00022692"/>
    </source>
</evidence>
<feature type="transmembrane region" description="Helical" evidence="6">
    <location>
        <begin position="117"/>
        <end position="135"/>
    </location>
</feature>
<dbReference type="EMBL" id="JAVRRD010000015">
    <property type="protein sequence ID" value="KAK5051382.1"/>
    <property type="molecule type" value="Genomic_DNA"/>
</dbReference>
<dbReference type="PROSITE" id="PS50850">
    <property type="entry name" value="MFS"/>
    <property type="match status" value="1"/>
</dbReference>
<keyword evidence="9" id="KW-1185">Reference proteome</keyword>
<organism evidence="8 9">
    <name type="scientific">Exophiala bonariae</name>
    <dbReference type="NCBI Taxonomy" id="1690606"/>
    <lineage>
        <taxon>Eukaryota</taxon>
        <taxon>Fungi</taxon>
        <taxon>Dikarya</taxon>
        <taxon>Ascomycota</taxon>
        <taxon>Pezizomycotina</taxon>
        <taxon>Eurotiomycetes</taxon>
        <taxon>Chaetothyriomycetidae</taxon>
        <taxon>Chaetothyriales</taxon>
        <taxon>Herpotrichiellaceae</taxon>
        <taxon>Exophiala</taxon>
    </lineage>
</organism>
<dbReference type="AlphaFoldDB" id="A0AAV9N7W4"/>
<dbReference type="Proteomes" id="UP001358417">
    <property type="component" value="Unassembled WGS sequence"/>
</dbReference>
<keyword evidence="4 6" id="KW-1133">Transmembrane helix</keyword>
<protein>
    <recommendedName>
        <fullName evidence="7">Major facilitator superfamily (MFS) profile domain-containing protein</fullName>
    </recommendedName>
</protein>
<evidence type="ECO:0000256" key="6">
    <source>
        <dbReference type="SAM" id="Phobius"/>
    </source>
</evidence>
<evidence type="ECO:0000313" key="9">
    <source>
        <dbReference type="Proteomes" id="UP001358417"/>
    </source>
</evidence>
<feature type="transmembrane region" description="Helical" evidence="6">
    <location>
        <begin position="389"/>
        <end position="407"/>
    </location>
</feature>
<feature type="transmembrane region" description="Helical" evidence="6">
    <location>
        <begin position="47"/>
        <end position="75"/>
    </location>
</feature>
<feature type="transmembrane region" description="Helical" evidence="6">
    <location>
        <begin position="280"/>
        <end position="301"/>
    </location>
</feature>
<dbReference type="InterPro" id="IPR036259">
    <property type="entry name" value="MFS_trans_sf"/>
</dbReference>
<name>A0AAV9N7W4_9EURO</name>
<keyword evidence="3 6" id="KW-0812">Transmembrane</keyword>
<feature type="transmembrane region" description="Helical" evidence="6">
    <location>
        <begin position="321"/>
        <end position="342"/>
    </location>
</feature>
<feature type="transmembrane region" description="Helical" evidence="6">
    <location>
        <begin position="87"/>
        <end position="105"/>
    </location>
</feature>
<gene>
    <name evidence="8" type="ORF">LTR84_003034</name>
</gene>
<feature type="transmembrane region" description="Helical" evidence="6">
    <location>
        <begin position="413"/>
        <end position="436"/>
    </location>
</feature>
<dbReference type="CDD" id="cd06179">
    <property type="entry name" value="MFS_TRI12_like"/>
    <property type="match status" value="1"/>
</dbReference>
<comment type="subcellular location">
    <subcellularLocation>
        <location evidence="1">Membrane</location>
        <topology evidence="1">Multi-pass membrane protein</topology>
    </subcellularLocation>
</comment>
<dbReference type="Pfam" id="PF06609">
    <property type="entry name" value="TRI12"/>
    <property type="match status" value="1"/>
</dbReference>
<dbReference type="GeneID" id="89971228"/>
<keyword evidence="2" id="KW-0813">Transport</keyword>
<dbReference type="InterPro" id="IPR005829">
    <property type="entry name" value="Sugar_transporter_CS"/>
</dbReference>
<dbReference type="SUPFAM" id="SSF103473">
    <property type="entry name" value="MFS general substrate transporter"/>
    <property type="match status" value="1"/>
</dbReference>
<dbReference type="InterPro" id="IPR010573">
    <property type="entry name" value="MFS_Str1/Tri12-like"/>
</dbReference>
<dbReference type="InterPro" id="IPR020846">
    <property type="entry name" value="MFS_dom"/>
</dbReference>
<reference evidence="8 9" key="1">
    <citation type="submission" date="2023-08" db="EMBL/GenBank/DDBJ databases">
        <title>Black Yeasts Isolated from many extreme environments.</title>
        <authorList>
            <person name="Coleine C."/>
            <person name="Stajich J.E."/>
            <person name="Selbmann L."/>
        </authorList>
    </citation>
    <scope>NUCLEOTIDE SEQUENCE [LARGE SCALE GENOMIC DNA]</scope>
    <source>
        <strain evidence="8 9">CCFEE 5792</strain>
    </source>
</reference>
<dbReference type="PROSITE" id="PS00216">
    <property type="entry name" value="SUGAR_TRANSPORT_1"/>
    <property type="match status" value="1"/>
</dbReference>
<feature type="transmembrane region" description="Helical" evidence="6">
    <location>
        <begin position="247"/>
        <end position="268"/>
    </location>
</feature>
<evidence type="ECO:0000256" key="4">
    <source>
        <dbReference type="ARBA" id="ARBA00022989"/>
    </source>
</evidence>
<dbReference type="GO" id="GO:0005886">
    <property type="term" value="C:plasma membrane"/>
    <property type="evidence" value="ECO:0007669"/>
    <property type="project" value="TreeGrafter"/>
</dbReference>
<feature type="transmembrane region" description="Helical" evidence="6">
    <location>
        <begin position="362"/>
        <end position="382"/>
    </location>
</feature>
<feature type="transmembrane region" description="Helical" evidence="6">
    <location>
        <begin position="174"/>
        <end position="198"/>
    </location>
</feature>
<dbReference type="GO" id="GO:0022857">
    <property type="term" value="F:transmembrane transporter activity"/>
    <property type="evidence" value="ECO:0007669"/>
    <property type="project" value="InterPro"/>
</dbReference>
<evidence type="ECO:0000256" key="1">
    <source>
        <dbReference type="ARBA" id="ARBA00004141"/>
    </source>
</evidence>
<dbReference type="InterPro" id="IPR053791">
    <property type="entry name" value="MFS_Tri12-like"/>
</dbReference>
<sequence length="552" mass="58656">MSRPKHNVSGYHEEYVEPESGQARIATTAGTDFQNEIYAYENRAVDLWTVLACVALAFSYEACLFSFVLPAAILLNINAAIGPSTRFNWIATAWSLAAAVVTTIAGRCSDIFGRRNFFICGNLVGLIGCVIASRASNVDTIIAGSTLMGVAAGIQQLAFAASSEIVPKKWRGTVIALLNLAAVPGSAFGSVIAYALVAHLSWRWTFYLGVIANGFALSLILIFYWPPNFLDFHKEDEKTRLAQIKELDFVGIMLSGGGLTCFLLGVSWGNNPYRWTSAQVLVPLILGALSVMVAFPLWEVFSHDKIAKLCPPKLFRNIRGFTLPLIVCFLGGMMFMALQVLWPQEIQLLFTSVPSTIGWYSLAYNASALVGGVVAGSLFAIFKKTNYQWLMAIIIQTIFIGSMSTVTEHNPGRAIAFVAIAAFMVGAQQVMGLLIIQFGAEDNQIGIATGLAGSLRSTGGAVAIAVYGSVINNHIAKNLASRLAAAALLAGLAPAEVPGFIVALTSGSVDGISSIEGITPGIVAAGIAAQKSVYAGAFRVVFLVSIAFGGKL</sequence>
<comment type="caution">
    <text evidence="8">The sequence shown here is derived from an EMBL/GenBank/DDBJ whole genome shotgun (WGS) entry which is preliminary data.</text>
</comment>
<evidence type="ECO:0000256" key="2">
    <source>
        <dbReference type="ARBA" id="ARBA00022448"/>
    </source>
</evidence>
<dbReference type="RefSeq" id="XP_064705609.1">
    <property type="nucleotide sequence ID" value="XM_064846629.1"/>
</dbReference>
<evidence type="ECO:0000256" key="5">
    <source>
        <dbReference type="ARBA" id="ARBA00023136"/>
    </source>
</evidence>
<dbReference type="PANTHER" id="PTHR23501">
    <property type="entry name" value="MAJOR FACILITATOR SUPERFAMILY"/>
    <property type="match status" value="1"/>
</dbReference>
<feature type="transmembrane region" description="Helical" evidence="6">
    <location>
        <begin position="204"/>
        <end position="226"/>
    </location>
</feature>
<feature type="transmembrane region" description="Helical" evidence="6">
    <location>
        <begin position="141"/>
        <end position="162"/>
    </location>
</feature>